<organism evidence="2 3">
    <name type="scientific">Pseudomonas fluorescens</name>
    <dbReference type="NCBI Taxonomy" id="294"/>
    <lineage>
        <taxon>Bacteria</taxon>
        <taxon>Pseudomonadati</taxon>
        <taxon>Pseudomonadota</taxon>
        <taxon>Gammaproteobacteria</taxon>
        <taxon>Pseudomonadales</taxon>
        <taxon>Pseudomonadaceae</taxon>
        <taxon>Pseudomonas</taxon>
    </lineage>
</organism>
<dbReference type="PANTHER" id="PTHR37625">
    <property type="entry name" value="OUTER MEMBRANE LIPOPROTEIN-RELATED"/>
    <property type="match status" value="1"/>
</dbReference>
<dbReference type="Pfam" id="PF12790">
    <property type="entry name" value="T6SS-SciN"/>
    <property type="match status" value="1"/>
</dbReference>
<gene>
    <name evidence="2" type="primary">tssJ</name>
    <name evidence="2" type="ORF">DOZ80_23525</name>
</gene>
<keyword evidence="2" id="KW-0449">Lipoprotein</keyword>
<dbReference type="AlphaFoldDB" id="A0A327MSW3"/>
<dbReference type="Gene3D" id="2.60.40.4150">
    <property type="entry name" value="Type VI secretion system, lipoprotein SciN"/>
    <property type="match status" value="1"/>
</dbReference>
<comment type="caution">
    <text evidence="2">The sequence shown here is derived from an EMBL/GenBank/DDBJ whole genome shotgun (WGS) entry which is preliminary data.</text>
</comment>
<protein>
    <submittedName>
        <fullName evidence="2">Type VI secretion system lipoprotein TssJ</fullName>
    </submittedName>
</protein>
<dbReference type="EMBL" id="QLIN01000012">
    <property type="protein sequence ID" value="RAI65523.1"/>
    <property type="molecule type" value="Genomic_DNA"/>
</dbReference>
<proteinExistence type="predicted"/>
<dbReference type="InterPro" id="IPR038706">
    <property type="entry name" value="Type_VI_SciN-like_sf"/>
</dbReference>
<dbReference type="RefSeq" id="WP_111286958.1">
    <property type="nucleotide sequence ID" value="NZ_QLIN01000012.1"/>
</dbReference>
<evidence type="ECO:0000313" key="3">
    <source>
        <dbReference type="Proteomes" id="UP000249493"/>
    </source>
</evidence>
<dbReference type="Proteomes" id="UP000249493">
    <property type="component" value="Unassembled WGS sequence"/>
</dbReference>
<dbReference type="PROSITE" id="PS51257">
    <property type="entry name" value="PROKAR_LIPOPROTEIN"/>
    <property type="match status" value="1"/>
</dbReference>
<name>A0A327MSW3_PSEFL</name>
<dbReference type="InterPro" id="IPR017734">
    <property type="entry name" value="T6SS_SciN"/>
</dbReference>
<reference evidence="2 3" key="1">
    <citation type="submission" date="2018-06" db="EMBL/GenBank/DDBJ databases">
        <authorList>
            <person name="Zhirakovskaya E."/>
        </authorList>
    </citation>
    <scope>NUCLEOTIDE SEQUENCE [LARGE SCALE GENOMIC DNA]</scope>
    <source>
        <strain evidence="2 3">LY3</strain>
    </source>
</reference>
<dbReference type="PANTHER" id="PTHR37625:SF4">
    <property type="entry name" value="OUTER MEMBRANE LIPOPROTEIN"/>
    <property type="match status" value="1"/>
</dbReference>
<evidence type="ECO:0000256" key="1">
    <source>
        <dbReference type="SAM" id="SignalP"/>
    </source>
</evidence>
<dbReference type="NCBIfam" id="TIGR03352">
    <property type="entry name" value="VI_chp_3"/>
    <property type="match status" value="1"/>
</dbReference>
<feature type="signal peptide" evidence="1">
    <location>
        <begin position="1"/>
        <end position="27"/>
    </location>
</feature>
<feature type="chain" id="PRO_5016463831" evidence="1">
    <location>
        <begin position="28"/>
        <end position="178"/>
    </location>
</feature>
<keyword evidence="1" id="KW-0732">Signal</keyword>
<evidence type="ECO:0000313" key="2">
    <source>
        <dbReference type="EMBL" id="RAI65523.1"/>
    </source>
</evidence>
<accession>A0A327MSW3</accession>
<sequence length="178" mass="19457">MSRTAINPLMIAALVALLAGCGLTQSASDSTASIGRAMFYKQVKTLHLDLSARAAANTDGADMNALSVPTLVRVYQLRDDKKVQKAAYDSLLGDDDSVLASDLLDMRAVVVKPGEGMQLNVPMDKDARFISVVALFRLPDTERNTWRLTLSRDDLEPDRARVVELGDNRLTLRPLAKE</sequence>